<dbReference type="AlphaFoldDB" id="A0ABD0PY55"/>
<evidence type="ECO:0000256" key="1">
    <source>
        <dbReference type="PROSITE-ProRule" id="PRU00339"/>
    </source>
</evidence>
<gene>
    <name evidence="2" type="ORF">M9458_027645</name>
</gene>
<feature type="non-terminal residue" evidence="2">
    <location>
        <position position="1"/>
    </location>
</feature>
<evidence type="ECO:0000313" key="3">
    <source>
        <dbReference type="Proteomes" id="UP001529510"/>
    </source>
</evidence>
<dbReference type="InterPro" id="IPR039586">
    <property type="entry name" value="CFAP46"/>
</dbReference>
<reference evidence="2 3" key="1">
    <citation type="submission" date="2024-05" db="EMBL/GenBank/DDBJ databases">
        <title>Genome sequencing and assembly of Indian major carp, Cirrhinus mrigala (Hamilton, 1822).</title>
        <authorList>
            <person name="Mohindra V."/>
            <person name="Chowdhury L.M."/>
            <person name="Lal K."/>
            <person name="Jena J.K."/>
        </authorList>
    </citation>
    <scope>NUCLEOTIDE SEQUENCE [LARGE SCALE GENOMIC DNA]</scope>
    <source>
        <strain evidence="2">CM1030</strain>
        <tissue evidence="2">Blood</tissue>
    </source>
</reference>
<comment type="caution">
    <text evidence="2">The sequence shown here is derived from an EMBL/GenBank/DDBJ whole genome shotgun (WGS) entry which is preliminary data.</text>
</comment>
<organism evidence="2 3">
    <name type="scientific">Cirrhinus mrigala</name>
    <name type="common">Mrigala</name>
    <dbReference type="NCBI Taxonomy" id="683832"/>
    <lineage>
        <taxon>Eukaryota</taxon>
        <taxon>Metazoa</taxon>
        <taxon>Chordata</taxon>
        <taxon>Craniata</taxon>
        <taxon>Vertebrata</taxon>
        <taxon>Euteleostomi</taxon>
        <taxon>Actinopterygii</taxon>
        <taxon>Neopterygii</taxon>
        <taxon>Teleostei</taxon>
        <taxon>Ostariophysi</taxon>
        <taxon>Cypriniformes</taxon>
        <taxon>Cyprinidae</taxon>
        <taxon>Labeoninae</taxon>
        <taxon>Labeonini</taxon>
        <taxon>Cirrhinus</taxon>
    </lineage>
</organism>
<dbReference type="PANTHER" id="PTHR15977">
    <property type="entry name" value="CILIA- AND FLAGELLA-ASSOCIATED PROTEIN 46"/>
    <property type="match status" value="1"/>
</dbReference>
<name>A0ABD0PY55_CIRMR</name>
<keyword evidence="1" id="KW-0802">TPR repeat</keyword>
<dbReference type="PANTHER" id="PTHR15977:SF15">
    <property type="entry name" value="CILIA- AND FLAGELLA-ASSOCIATED PROTEIN 46"/>
    <property type="match status" value="1"/>
</dbReference>
<protein>
    <submittedName>
        <fullName evidence="2">Uncharacterized protein</fullName>
    </submittedName>
</protein>
<evidence type="ECO:0000313" key="2">
    <source>
        <dbReference type="EMBL" id="KAL0178751.1"/>
    </source>
</evidence>
<accession>A0ABD0PY55</accession>
<proteinExistence type="predicted"/>
<dbReference type="InterPro" id="IPR019734">
    <property type="entry name" value="TPR_rpt"/>
</dbReference>
<feature type="repeat" description="TPR" evidence="1">
    <location>
        <begin position="7"/>
        <end position="40"/>
    </location>
</feature>
<sequence length="92" mass="10394">LLLDVLCRVHAELAAIDEEDEKLESAMKHLEKALELDPHSRHLSSSLRLLQLRSSVHSTPTRPEEQAAKLIQQVLHRHDTHLMSGSPAYIDS</sequence>
<dbReference type="EMBL" id="JAMKFB020000013">
    <property type="protein sequence ID" value="KAL0178751.1"/>
    <property type="molecule type" value="Genomic_DNA"/>
</dbReference>
<keyword evidence="3" id="KW-1185">Reference proteome</keyword>
<dbReference type="Proteomes" id="UP001529510">
    <property type="component" value="Unassembled WGS sequence"/>
</dbReference>
<dbReference type="PROSITE" id="PS50005">
    <property type="entry name" value="TPR"/>
    <property type="match status" value="1"/>
</dbReference>